<feature type="domain" description="Glycoside hydrolase family 31 TIM barrel" evidence="3">
    <location>
        <begin position="247"/>
        <end position="569"/>
    </location>
</feature>
<dbReference type="RefSeq" id="WP_309938210.1">
    <property type="nucleotide sequence ID" value="NZ_AP025305.1"/>
</dbReference>
<evidence type="ECO:0000259" key="6">
    <source>
        <dbReference type="Pfam" id="PF21365"/>
    </source>
</evidence>
<dbReference type="PANTHER" id="PTHR43863:SF2">
    <property type="entry name" value="MALTASE-GLUCOAMYLASE"/>
    <property type="match status" value="1"/>
</dbReference>
<dbReference type="Gene3D" id="2.60.40.1180">
    <property type="entry name" value="Golgi alpha-mannosidase II"/>
    <property type="match status" value="2"/>
</dbReference>
<feature type="domain" description="Glycoside hydrolase family 31 N-terminal" evidence="4">
    <location>
        <begin position="45"/>
        <end position="204"/>
    </location>
</feature>
<dbReference type="AlphaFoldDB" id="A0AAE4BQ44"/>
<dbReference type="GO" id="GO:0004553">
    <property type="term" value="F:hydrolase activity, hydrolyzing O-glycosyl compounds"/>
    <property type="evidence" value="ECO:0007669"/>
    <property type="project" value="InterPro"/>
</dbReference>
<dbReference type="CDD" id="cd14752">
    <property type="entry name" value="GH31_N"/>
    <property type="match status" value="1"/>
</dbReference>
<dbReference type="InterPro" id="IPR011013">
    <property type="entry name" value="Gal_mutarotase_sf_dom"/>
</dbReference>
<dbReference type="InterPro" id="IPR051816">
    <property type="entry name" value="Glycosyl_Hydrolase_31"/>
</dbReference>
<gene>
    <name evidence="7" type="ORF">HNQ88_001741</name>
</gene>
<dbReference type="InterPro" id="IPR033403">
    <property type="entry name" value="DUF5110"/>
</dbReference>
<dbReference type="EMBL" id="JAVDQD010000002">
    <property type="protein sequence ID" value="MDR6238704.1"/>
    <property type="molecule type" value="Genomic_DNA"/>
</dbReference>
<dbReference type="Pfam" id="PF01055">
    <property type="entry name" value="Glyco_hydro_31_2nd"/>
    <property type="match status" value="1"/>
</dbReference>
<dbReference type="GO" id="GO:0030246">
    <property type="term" value="F:carbohydrate binding"/>
    <property type="evidence" value="ECO:0007669"/>
    <property type="project" value="InterPro"/>
</dbReference>
<keyword evidence="2" id="KW-0326">Glycosidase</keyword>
<dbReference type="InterPro" id="IPR017853">
    <property type="entry name" value="GH"/>
</dbReference>
<sequence>MNFRGKIVSIAMSILLTFAGWPVLGQQKSEWKDGSLRLDLENGEMKITPLSQEIFEVSFLPDGEVMRPSFAVIKERETDLNAVFQESDEEISIMTDGLSAVMDNEGAISFRWKGEELFSQDSYFLKNKEGNRGYKFAIDENEKIFGGGERSLAMDRRGHNLELYNKAHYSYEENSSLMNYGMPLVFSSDAYAIFFDNGAKGNIDIDSDNDNTLEFNAVGGRMVYYVIAEDHLSKVTNRLSELVGTQPMPARWTLGNIQSRFGYKTQDEVLDVATQMKESGYPLDGIIIDLFWFGPEVKNYMGELDWYEPNWPNPDLMIDSLESMGVKTVLITEPFFGIETKGFAEADSLGLLAKDSTGEKSGVFDMFFARSGLLDIFTPEAKDWVWEKYDAQIERGVGGWWTDLCEPEVHPEWIQHATGSADEMHNYYAHEWERMLFEKYEEKYPNERLFHINRSGYVGSARYGILPWSGDVARTWGGFRAQMPIMLTMSMSGIPYMSSDLGGFAGGQKDSELYARWLQFGAFNPIFRPHGGALDGIPSEPIFFDEKTQEVVKNYIDMRYRLMPYIYTMAWEQEVSGEPLVKPMFNVSNHEDMLENQSQYMWGESFLVAPVMESGQKYKDVFLPEGTDWIDYHNDKVYAGGQWITMPVDIDDIPVFVKGGSFIPTVNSYGNAGEYSSADLKVDFYPQGTKSSHYEMYEDDGKSALSRKNGEYELLSFNSEMIKGKRHITVARNVIGEYEGMPTDRILTLEIHALKNSPKYIRINGKKHKLNSDVLEWNEKKNSLTLKVDWKASEKMEIIL</sequence>
<dbReference type="Pfam" id="PF17137">
    <property type="entry name" value="DUF5110"/>
    <property type="match status" value="1"/>
</dbReference>
<evidence type="ECO:0000259" key="5">
    <source>
        <dbReference type="Pfam" id="PF17137"/>
    </source>
</evidence>
<dbReference type="GO" id="GO:0005975">
    <property type="term" value="P:carbohydrate metabolic process"/>
    <property type="evidence" value="ECO:0007669"/>
    <property type="project" value="InterPro"/>
</dbReference>
<name>A0AAE4BQ44_9BACT</name>
<dbReference type="InterPro" id="IPR013780">
    <property type="entry name" value="Glyco_hydro_b"/>
</dbReference>
<comment type="similarity">
    <text evidence="1 2">Belongs to the glycosyl hydrolase 31 family.</text>
</comment>
<dbReference type="Proteomes" id="UP001185092">
    <property type="component" value="Unassembled WGS sequence"/>
</dbReference>
<evidence type="ECO:0000256" key="2">
    <source>
        <dbReference type="RuleBase" id="RU361185"/>
    </source>
</evidence>
<evidence type="ECO:0000259" key="4">
    <source>
        <dbReference type="Pfam" id="PF13802"/>
    </source>
</evidence>
<evidence type="ECO:0000256" key="1">
    <source>
        <dbReference type="ARBA" id="ARBA00007806"/>
    </source>
</evidence>
<evidence type="ECO:0000313" key="8">
    <source>
        <dbReference type="Proteomes" id="UP001185092"/>
    </source>
</evidence>
<proteinExistence type="inferred from homology"/>
<dbReference type="Pfam" id="PF21365">
    <property type="entry name" value="Glyco_hydro_31_3rd"/>
    <property type="match status" value="1"/>
</dbReference>
<accession>A0AAE4BQ44</accession>
<feature type="domain" description="DUF5110" evidence="5">
    <location>
        <begin position="680"/>
        <end position="753"/>
    </location>
</feature>
<dbReference type="Pfam" id="PF13802">
    <property type="entry name" value="Gal_mutarotas_2"/>
    <property type="match status" value="1"/>
</dbReference>
<dbReference type="SUPFAM" id="SSF74650">
    <property type="entry name" value="Galactose mutarotase-like"/>
    <property type="match status" value="1"/>
</dbReference>
<feature type="domain" description="Glycosyl hydrolase family 31 C-terminal" evidence="6">
    <location>
        <begin position="577"/>
        <end position="663"/>
    </location>
</feature>
<evidence type="ECO:0000313" key="7">
    <source>
        <dbReference type="EMBL" id="MDR6238704.1"/>
    </source>
</evidence>
<comment type="caution">
    <text evidence="7">The sequence shown here is derived from an EMBL/GenBank/DDBJ whole genome shotgun (WGS) entry which is preliminary data.</text>
</comment>
<dbReference type="InterPro" id="IPR025887">
    <property type="entry name" value="Glyco_hydro_31_N_dom"/>
</dbReference>
<reference evidence="7" key="1">
    <citation type="submission" date="2023-07" db="EMBL/GenBank/DDBJ databases">
        <title>Genomic Encyclopedia of Type Strains, Phase IV (KMG-IV): sequencing the most valuable type-strain genomes for metagenomic binning, comparative biology and taxonomic classification.</title>
        <authorList>
            <person name="Goeker M."/>
        </authorList>
    </citation>
    <scope>NUCLEOTIDE SEQUENCE</scope>
    <source>
        <strain evidence="7">DSM 26174</strain>
    </source>
</reference>
<protein>
    <submittedName>
        <fullName evidence="7">Alpha-glucosidase (Family GH31 glycosyl hydrolase)</fullName>
    </submittedName>
</protein>
<organism evidence="7 8">
    <name type="scientific">Aureibacter tunicatorum</name>
    <dbReference type="NCBI Taxonomy" id="866807"/>
    <lineage>
        <taxon>Bacteria</taxon>
        <taxon>Pseudomonadati</taxon>
        <taxon>Bacteroidota</taxon>
        <taxon>Cytophagia</taxon>
        <taxon>Cytophagales</taxon>
        <taxon>Persicobacteraceae</taxon>
        <taxon>Aureibacter</taxon>
    </lineage>
</organism>
<dbReference type="Gene3D" id="2.60.40.1760">
    <property type="entry name" value="glycosyl hydrolase (family 31)"/>
    <property type="match status" value="1"/>
</dbReference>
<dbReference type="Gene3D" id="3.20.20.80">
    <property type="entry name" value="Glycosidases"/>
    <property type="match status" value="1"/>
</dbReference>
<dbReference type="SUPFAM" id="SSF51011">
    <property type="entry name" value="Glycosyl hydrolase domain"/>
    <property type="match status" value="1"/>
</dbReference>
<evidence type="ECO:0000259" key="3">
    <source>
        <dbReference type="Pfam" id="PF01055"/>
    </source>
</evidence>
<keyword evidence="2 7" id="KW-0378">Hydrolase</keyword>
<dbReference type="PANTHER" id="PTHR43863">
    <property type="entry name" value="HYDROLASE, PUTATIVE (AFU_ORTHOLOGUE AFUA_1G03140)-RELATED"/>
    <property type="match status" value="1"/>
</dbReference>
<dbReference type="InterPro" id="IPR048395">
    <property type="entry name" value="Glyco_hydro_31_C"/>
</dbReference>
<dbReference type="SUPFAM" id="SSF51445">
    <property type="entry name" value="(Trans)glycosidases"/>
    <property type="match status" value="1"/>
</dbReference>
<dbReference type="InterPro" id="IPR000322">
    <property type="entry name" value="Glyco_hydro_31_TIM"/>
</dbReference>
<keyword evidence="8" id="KW-1185">Reference proteome</keyword>